<protein>
    <submittedName>
        <fullName evidence="1">Uncharacterized protein</fullName>
    </submittedName>
</protein>
<reference evidence="1 2" key="1">
    <citation type="journal article" date="2016" name="PLoS ONE">
        <title>Complete Genome Sequence and Comparative Genomics of a Novel Myxobacterium Myxococcus hansupus.</title>
        <authorList>
            <person name="Sharma G."/>
            <person name="Narwani T."/>
            <person name="Subramanian S."/>
        </authorList>
    </citation>
    <scope>NUCLEOTIDE SEQUENCE [LARGE SCALE GENOMIC DNA]</scope>
    <source>
        <strain evidence="2">mixupus</strain>
    </source>
</reference>
<dbReference type="AlphaFoldDB" id="A0A0H4X0E8"/>
<dbReference type="KEGG" id="mym:A176_006108"/>
<dbReference type="PATRIC" id="fig|1297742.4.peg.6199"/>
<dbReference type="Proteomes" id="UP000009026">
    <property type="component" value="Chromosome"/>
</dbReference>
<name>A0A0H4X0E8_9BACT</name>
<gene>
    <name evidence="1" type="ORF">A176_006108</name>
</gene>
<keyword evidence="2" id="KW-1185">Reference proteome</keyword>
<sequence>MDVMKKKHRKLVVDGREYAWAGDWVHVNGRRVVRIRAWFKTEDDRKAGPKLAVNLVGRGGGMVDTSAARPRDARDAIVFAQTQGWTPEGRGTFWLRPAMGFALEGFDVIEPDAPS</sequence>
<accession>A0A0H4X0E8</accession>
<evidence type="ECO:0000313" key="2">
    <source>
        <dbReference type="Proteomes" id="UP000009026"/>
    </source>
</evidence>
<evidence type="ECO:0000313" key="1">
    <source>
        <dbReference type="EMBL" id="AKQ69196.1"/>
    </source>
</evidence>
<dbReference type="EMBL" id="CP012109">
    <property type="protein sequence ID" value="AKQ69196.1"/>
    <property type="molecule type" value="Genomic_DNA"/>
</dbReference>
<proteinExistence type="predicted"/>
<organism evidence="1 2">
    <name type="scientific">Pseudomyxococcus hansupus</name>
    <dbReference type="NCBI Taxonomy" id="1297742"/>
    <lineage>
        <taxon>Bacteria</taxon>
        <taxon>Pseudomonadati</taxon>
        <taxon>Myxococcota</taxon>
        <taxon>Myxococcia</taxon>
        <taxon>Myxococcales</taxon>
        <taxon>Cystobacterineae</taxon>
        <taxon>Myxococcaceae</taxon>
        <taxon>Pseudomyxococcus</taxon>
    </lineage>
</organism>